<organism evidence="2 3">
    <name type="scientific">Ulvibacter litoralis</name>
    <dbReference type="NCBI Taxonomy" id="227084"/>
    <lineage>
        <taxon>Bacteria</taxon>
        <taxon>Pseudomonadati</taxon>
        <taxon>Bacteroidota</taxon>
        <taxon>Flavobacteriia</taxon>
        <taxon>Flavobacteriales</taxon>
        <taxon>Flavobacteriaceae</taxon>
        <taxon>Ulvibacter</taxon>
    </lineage>
</organism>
<dbReference type="InterPro" id="IPR009078">
    <property type="entry name" value="Ferritin-like_SF"/>
</dbReference>
<keyword evidence="3" id="KW-1185">Reference proteome</keyword>
<dbReference type="InterPro" id="IPR016920">
    <property type="entry name" value="UCP029477"/>
</dbReference>
<sequence length="161" mass="18206">METTKEKADLNIHNNLVNNLQGLLEKNYDAEKGFKKAFETTKNEPLRGFLKDKAVLHSRFANEINDELLKLNETPTTTGSTTGALHRGWIDVKTAFKANTDEAILEECIRGEKASMKEYEETLQKNNFPPQISGVLNNQLNDIKNTVSKVKKLEDIAENWG</sequence>
<evidence type="ECO:0000313" key="2">
    <source>
        <dbReference type="EMBL" id="SDF07976.1"/>
    </source>
</evidence>
<dbReference type="InterPro" id="IPR019052">
    <property type="entry name" value="DUF2383"/>
</dbReference>
<proteinExistence type="predicted"/>
<accession>A0A1G7I607</accession>
<evidence type="ECO:0000259" key="1">
    <source>
        <dbReference type="Pfam" id="PF09537"/>
    </source>
</evidence>
<dbReference type="STRING" id="227084.SAMN05421855_105106"/>
<dbReference type="Proteomes" id="UP000199321">
    <property type="component" value="Unassembled WGS sequence"/>
</dbReference>
<dbReference type="NCBIfam" id="TIGR02284">
    <property type="entry name" value="PA2169 family four-helix-bundle protein"/>
    <property type="match status" value="1"/>
</dbReference>
<dbReference type="EMBL" id="FNBA01000005">
    <property type="protein sequence ID" value="SDF07976.1"/>
    <property type="molecule type" value="Genomic_DNA"/>
</dbReference>
<evidence type="ECO:0000313" key="3">
    <source>
        <dbReference type="Proteomes" id="UP000199321"/>
    </source>
</evidence>
<protein>
    <recommendedName>
        <fullName evidence="1">DUF2383 domain-containing protein</fullName>
    </recommendedName>
</protein>
<dbReference type="PIRSF" id="PIRSF029477">
    <property type="entry name" value="UCP029477"/>
    <property type="match status" value="1"/>
</dbReference>
<dbReference type="Gene3D" id="1.20.1260.10">
    <property type="match status" value="1"/>
</dbReference>
<dbReference type="OrthoDB" id="282393at2"/>
<dbReference type="Pfam" id="PF09537">
    <property type="entry name" value="DUF2383"/>
    <property type="match status" value="1"/>
</dbReference>
<dbReference type="InterPro" id="IPR011971">
    <property type="entry name" value="CHP02284"/>
</dbReference>
<dbReference type="SUPFAM" id="SSF47240">
    <property type="entry name" value="Ferritin-like"/>
    <property type="match status" value="1"/>
</dbReference>
<gene>
    <name evidence="2" type="ORF">SAMN05421855_105106</name>
</gene>
<name>A0A1G7I607_9FLAO</name>
<reference evidence="2 3" key="1">
    <citation type="submission" date="2016-10" db="EMBL/GenBank/DDBJ databases">
        <authorList>
            <person name="de Groot N.N."/>
        </authorList>
    </citation>
    <scope>NUCLEOTIDE SEQUENCE [LARGE SCALE GENOMIC DNA]</scope>
    <source>
        <strain evidence="2 3">DSM 16195</strain>
    </source>
</reference>
<dbReference type="InterPro" id="IPR012347">
    <property type="entry name" value="Ferritin-like"/>
</dbReference>
<dbReference type="AlphaFoldDB" id="A0A1G7I607"/>
<feature type="domain" description="DUF2383" evidence="1">
    <location>
        <begin position="17"/>
        <end position="125"/>
    </location>
</feature>
<dbReference type="RefSeq" id="WP_093144991.1">
    <property type="nucleotide sequence ID" value="NZ_BMWO01000007.1"/>
</dbReference>